<name>A0A8T9T4K8_9BACT</name>
<dbReference type="Pfam" id="PF13858">
    <property type="entry name" value="DUF4199"/>
    <property type="match status" value="1"/>
</dbReference>
<feature type="transmembrane region" description="Helical" evidence="1">
    <location>
        <begin position="39"/>
        <end position="57"/>
    </location>
</feature>
<accession>A0A8T9T4K8</accession>
<protein>
    <submittedName>
        <fullName evidence="2">DUF4199 domain-containing protein</fullName>
    </submittedName>
</protein>
<dbReference type="InterPro" id="IPR025250">
    <property type="entry name" value="DUF4199"/>
</dbReference>
<dbReference type="RefSeq" id="WP_245096449.1">
    <property type="nucleotide sequence ID" value="NZ_CP095053.1"/>
</dbReference>
<keyword evidence="3" id="KW-1185">Reference proteome</keyword>
<dbReference type="EMBL" id="CP095053">
    <property type="protein sequence ID" value="UOR07016.1"/>
    <property type="molecule type" value="Genomic_DNA"/>
</dbReference>
<dbReference type="AlphaFoldDB" id="A0A8T9T4K8"/>
<evidence type="ECO:0000313" key="3">
    <source>
        <dbReference type="Proteomes" id="UP000829925"/>
    </source>
</evidence>
<feature type="transmembrane region" description="Helical" evidence="1">
    <location>
        <begin position="12"/>
        <end position="33"/>
    </location>
</feature>
<dbReference type="Proteomes" id="UP000829925">
    <property type="component" value="Chromosome"/>
</dbReference>
<keyword evidence="1" id="KW-0472">Membrane</keyword>
<keyword evidence="1" id="KW-0812">Transmembrane</keyword>
<evidence type="ECO:0000313" key="2">
    <source>
        <dbReference type="EMBL" id="UOR07016.1"/>
    </source>
</evidence>
<organism evidence="2 3">
    <name type="scientific">Hymenobacter aerilatus</name>
    <dbReference type="NCBI Taxonomy" id="2932251"/>
    <lineage>
        <taxon>Bacteria</taxon>
        <taxon>Pseudomonadati</taxon>
        <taxon>Bacteroidota</taxon>
        <taxon>Cytophagia</taxon>
        <taxon>Cytophagales</taxon>
        <taxon>Hymenobacteraceae</taxon>
        <taxon>Hymenobacter</taxon>
    </lineage>
</organism>
<feature type="transmembrane region" description="Helical" evidence="1">
    <location>
        <begin position="118"/>
        <end position="140"/>
    </location>
</feature>
<evidence type="ECO:0000256" key="1">
    <source>
        <dbReference type="SAM" id="Phobius"/>
    </source>
</evidence>
<gene>
    <name evidence="2" type="ORF">MUN82_07930</name>
</gene>
<keyword evidence="1" id="KW-1133">Transmembrane helix</keyword>
<feature type="transmembrane region" description="Helical" evidence="1">
    <location>
        <begin position="69"/>
        <end position="98"/>
    </location>
</feature>
<proteinExistence type="predicted"/>
<dbReference type="KEGG" id="haei:MUN82_07930"/>
<reference evidence="2 3" key="1">
    <citation type="submission" date="2022-04" db="EMBL/GenBank/DDBJ databases">
        <title>Hymenobacter sp. isolated from the air.</title>
        <authorList>
            <person name="Won M."/>
            <person name="Lee C.-M."/>
            <person name="Woen H.-Y."/>
            <person name="Kwon S.-W."/>
        </authorList>
    </citation>
    <scope>NUCLEOTIDE SEQUENCE [LARGE SCALE GENOMIC DNA]</scope>
    <source>
        <strain evidence="3">5413 J-13</strain>
    </source>
</reference>
<sequence>MSDARLTPEKNGLRYGIYTTGAMIVYFLVASLFGLTDRIEFSFLNGIIMSIGVTLAIRHFKYAKDDHMAYLQGFGTGIITGAVAGVLFGLFFIVYAAINPALMDQISARDLFGFDLSVVIAFLAIVLQSVMGASIVALIAMQYYKSPDHKPIEEVE</sequence>